<protein>
    <recommendedName>
        <fullName evidence="5">PCI domain-containing protein</fullName>
    </recommendedName>
</protein>
<dbReference type="InterPro" id="IPR019010">
    <property type="entry name" value="eIF3e_N"/>
</dbReference>
<reference evidence="6 7" key="1">
    <citation type="submission" date="2019-01" db="EMBL/GenBank/DDBJ databases">
        <title>Nuclear Genome Assembly of the Microalgal Biofuel strain Nannochloropsis salina CCMP1776.</title>
        <authorList>
            <person name="Hovde B."/>
        </authorList>
    </citation>
    <scope>NUCLEOTIDE SEQUENCE [LARGE SCALE GENOMIC DNA]</scope>
    <source>
        <strain evidence="6 7">CCMP1776</strain>
    </source>
</reference>
<dbReference type="AlphaFoldDB" id="A0A4D9D3E1"/>
<evidence type="ECO:0000256" key="3">
    <source>
        <dbReference type="ARBA" id="ARBA00022917"/>
    </source>
</evidence>
<keyword evidence="3" id="KW-0648">Protein biosynthesis</keyword>
<dbReference type="SMART" id="SM00088">
    <property type="entry name" value="PINT"/>
    <property type="match status" value="1"/>
</dbReference>
<keyword evidence="1" id="KW-0963">Cytoplasm</keyword>
<dbReference type="EMBL" id="SDOX01000011">
    <property type="protein sequence ID" value="TFJ85514.1"/>
    <property type="molecule type" value="Genomic_DNA"/>
</dbReference>
<dbReference type="SUPFAM" id="SSF46785">
    <property type="entry name" value="Winged helix' DNA-binding domain"/>
    <property type="match status" value="1"/>
</dbReference>
<organism evidence="6 7">
    <name type="scientific">Nannochloropsis salina CCMP1776</name>
    <dbReference type="NCBI Taxonomy" id="1027361"/>
    <lineage>
        <taxon>Eukaryota</taxon>
        <taxon>Sar</taxon>
        <taxon>Stramenopiles</taxon>
        <taxon>Ochrophyta</taxon>
        <taxon>Eustigmatophyceae</taxon>
        <taxon>Eustigmatales</taxon>
        <taxon>Monodopsidaceae</taxon>
        <taxon>Microchloropsis</taxon>
        <taxon>Microchloropsis salina</taxon>
    </lineage>
</organism>
<dbReference type="GO" id="GO:0003743">
    <property type="term" value="F:translation initiation factor activity"/>
    <property type="evidence" value="ECO:0007669"/>
    <property type="project" value="UniProtKB-KW"/>
</dbReference>
<dbReference type="SMART" id="SM01186">
    <property type="entry name" value="eIF3_N"/>
    <property type="match status" value="1"/>
</dbReference>
<evidence type="ECO:0000313" key="6">
    <source>
        <dbReference type="EMBL" id="TFJ85514.1"/>
    </source>
</evidence>
<evidence type="ECO:0000256" key="2">
    <source>
        <dbReference type="ARBA" id="ARBA00022540"/>
    </source>
</evidence>
<feature type="region of interest" description="Disordered" evidence="4">
    <location>
        <begin position="479"/>
        <end position="542"/>
    </location>
</feature>
<name>A0A4D9D3E1_9STRA</name>
<dbReference type="InterPro" id="IPR016650">
    <property type="entry name" value="eIF3e"/>
</dbReference>
<dbReference type="PANTHER" id="PTHR10317">
    <property type="entry name" value="EUKARYOTIC TRANSLATION INITIATION FACTOR 3 SUBUNIT E"/>
    <property type="match status" value="1"/>
</dbReference>
<dbReference type="Pfam" id="PF09440">
    <property type="entry name" value="eIF3_N"/>
    <property type="match status" value="1"/>
</dbReference>
<dbReference type="Pfam" id="PF01399">
    <property type="entry name" value="PCI"/>
    <property type="match status" value="1"/>
</dbReference>
<dbReference type="InterPro" id="IPR036390">
    <property type="entry name" value="WH_DNA-bd_sf"/>
</dbReference>
<dbReference type="GO" id="GO:0005852">
    <property type="term" value="C:eukaryotic translation initiation factor 3 complex"/>
    <property type="evidence" value="ECO:0007669"/>
    <property type="project" value="InterPro"/>
</dbReference>
<dbReference type="PIRSF" id="PIRSF016255">
    <property type="entry name" value="eIF3e_su6"/>
    <property type="match status" value="1"/>
</dbReference>
<keyword evidence="2" id="KW-0396">Initiation factor</keyword>
<sequence>MAEYDLTQKIAPFTDVHFLVQSDGPLDFLIEQAEYYSYDDVMRAKLALLAKTKNVDGQLRALEELQEDIPPEVEAQQQANDEREEVLREAAGDALDMFSLEDMTTIKEYVTAGATDPTEKLEMKEKLLAALPAYNDYAKFKYERGEYDDAYLFLNNYIQAIGDRAAFSTVRYSHALWGRLGAVILTQQWHLVKDAVEAIDKHIMTVKRREDGVPPTMPSPSDPDPIRSMSDREKLQLRTWVLHWCLFAYPVTPDEARKRESAGDKWENILELIFPVNDEKQGPGNGPDRYRQAVQNNAPWLLRYVTTMVILHKRPMSERFRRKQDVIKEVIWLIEQEAYTYQDPITQFLQCLYVRFDFDGAQEKLQACYHVLRNDYFLSGWADAFLVEARQLIFETYCRIHQKIDINMLGQKLGMSPAEAEKWIVDLILDSKLVAKIDSRDNYVEMNTRSPSVYHQVLDRTERLASSTFRLGTDTQKIFGQSLGGYPDRGGNRGGDGGGRGKGGGIEGERQPSLRAQALRDGPGAEREERGGGGRGGRRGGM</sequence>
<dbReference type="InterPro" id="IPR000717">
    <property type="entry name" value="PCI_dom"/>
</dbReference>
<dbReference type="PROSITE" id="PS50250">
    <property type="entry name" value="PCI"/>
    <property type="match status" value="1"/>
</dbReference>
<evidence type="ECO:0000256" key="1">
    <source>
        <dbReference type="ARBA" id="ARBA00022490"/>
    </source>
</evidence>
<dbReference type="Proteomes" id="UP000355283">
    <property type="component" value="Unassembled WGS sequence"/>
</dbReference>
<comment type="caution">
    <text evidence="6">The sequence shown here is derived from an EMBL/GenBank/DDBJ whole genome shotgun (WGS) entry which is preliminary data.</text>
</comment>
<evidence type="ECO:0000259" key="5">
    <source>
        <dbReference type="PROSITE" id="PS50250"/>
    </source>
</evidence>
<feature type="domain" description="PCI" evidence="5">
    <location>
        <begin position="261"/>
        <end position="451"/>
    </location>
</feature>
<feature type="compositionally biased region" description="Basic and acidic residues" evidence="4">
    <location>
        <begin position="523"/>
        <end position="532"/>
    </location>
</feature>
<dbReference type="OrthoDB" id="417252at2759"/>
<gene>
    <name evidence="6" type="ORF">NSK_003024</name>
</gene>
<proteinExistence type="predicted"/>
<evidence type="ECO:0000313" key="7">
    <source>
        <dbReference type="Proteomes" id="UP000355283"/>
    </source>
</evidence>
<accession>A0A4D9D3E1</accession>
<evidence type="ECO:0000256" key="4">
    <source>
        <dbReference type="SAM" id="MobiDB-lite"/>
    </source>
</evidence>
<feature type="compositionally biased region" description="Gly residues" evidence="4">
    <location>
        <begin position="492"/>
        <end position="506"/>
    </location>
</feature>
<keyword evidence="7" id="KW-1185">Reference proteome</keyword>